<gene>
    <name evidence="2" type="ordered locus">AciX8_4879</name>
</gene>
<dbReference type="PANTHER" id="PTHR43784:SF2">
    <property type="entry name" value="GDSL-LIKE LIPASE_ACYLHYDROLASE, PUTATIVE (AFU_ORTHOLOGUE AFUA_2G00820)-RELATED"/>
    <property type="match status" value="1"/>
</dbReference>
<name>G8NZM8_GRAMM</name>
<dbReference type="KEGG" id="gma:AciX8_4879"/>
<dbReference type="Proteomes" id="UP000007113">
    <property type="component" value="Chromosome"/>
</dbReference>
<feature type="domain" description="SGNH hydrolase-type esterase" evidence="1">
    <location>
        <begin position="263"/>
        <end position="486"/>
    </location>
</feature>
<dbReference type="InterPro" id="IPR036514">
    <property type="entry name" value="SGNH_hydro_sf"/>
</dbReference>
<dbReference type="PANTHER" id="PTHR43784">
    <property type="entry name" value="GDSL-LIKE LIPASE/ACYLHYDROLASE, PUTATIVE (AFU_ORTHOLOGUE AFUA_2G00820)-RELATED"/>
    <property type="match status" value="1"/>
</dbReference>
<dbReference type="Gene3D" id="3.40.50.1110">
    <property type="entry name" value="SGNH hydrolase"/>
    <property type="match status" value="1"/>
</dbReference>
<dbReference type="EMBL" id="CP003130">
    <property type="protein sequence ID" value="AEU39148.1"/>
    <property type="molecule type" value="Genomic_DNA"/>
</dbReference>
<keyword evidence="3" id="KW-1185">Reference proteome</keyword>
<sequence length="502" mass="52750">MKVVCFSGLGEPLLCRVCYAQLHSCMNFRFLFLESFVKVSTLLRSHVVCCLLAIPLSVMTLSGCGGVVSVKPPVTSPPASSIPSSPQWVVAWGASPENALPAAENPGGDEQSFRFLLLPTIDGTQERVHFSNLFGLTPITIGAARLAVATGSGAAIDPTRDTPLTFAGASSITLAAGQEVVSDPVNITYAFGETMAVSVYMKGAFPPLTQHDSQVTTNYESVSQAGNTTTDASGASFSQAVTEWYLLTGIDTYGSYQGTVALFGSSSIDGHESNYGDTNSYPVLNVAIPGQDNDRPADWLARQLMSAGYRLGVLNAGELGDPAGEDASTAAGTGLAGIDRMKHDVLQQAGVKTVVIYFGGIDLREDCVPATNVEASLSNMVSQAQAVGVRVILATLPPAEYCTTSSADLLPSAANPYQGDLYPGPENPGSTQRRTLNDWIRTTGALLPGVVAIADFDNALLYPVHPDFMMPSFYSSDNFHPNGVGYGVQSSAIPLTSLLAPR</sequence>
<dbReference type="Pfam" id="PF13472">
    <property type="entry name" value="Lipase_GDSL_2"/>
    <property type="match status" value="1"/>
</dbReference>
<dbReference type="SUPFAM" id="SSF52266">
    <property type="entry name" value="SGNH hydrolase"/>
    <property type="match status" value="1"/>
</dbReference>
<proteinExistence type="predicted"/>
<dbReference type="InterPro" id="IPR013830">
    <property type="entry name" value="SGNH_hydro"/>
</dbReference>
<dbReference type="InterPro" id="IPR053140">
    <property type="entry name" value="GDSL_Rv0518-like"/>
</dbReference>
<dbReference type="STRING" id="682795.AciX8_4879"/>
<dbReference type="GO" id="GO:0016788">
    <property type="term" value="F:hydrolase activity, acting on ester bonds"/>
    <property type="evidence" value="ECO:0007669"/>
    <property type="project" value="UniProtKB-ARBA"/>
</dbReference>
<protein>
    <recommendedName>
        <fullName evidence="1">SGNH hydrolase-type esterase domain-containing protein</fullName>
    </recommendedName>
</protein>
<reference evidence="2 3" key="1">
    <citation type="submission" date="2011-11" db="EMBL/GenBank/DDBJ databases">
        <title>Complete sequence of Granulicella mallensis MP5ACTX8.</title>
        <authorList>
            <consortium name="US DOE Joint Genome Institute"/>
            <person name="Lucas S."/>
            <person name="Copeland A."/>
            <person name="Lapidus A."/>
            <person name="Cheng J.-F."/>
            <person name="Goodwin L."/>
            <person name="Pitluck S."/>
            <person name="Peters L."/>
            <person name="Lu M."/>
            <person name="Detter J.C."/>
            <person name="Han C."/>
            <person name="Tapia R."/>
            <person name="Land M."/>
            <person name="Hauser L."/>
            <person name="Kyrpides N."/>
            <person name="Ivanova N."/>
            <person name="Mikhailova N."/>
            <person name="Pagani I."/>
            <person name="Rawat S."/>
            <person name="Mannisto M."/>
            <person name="Haggblom M."/>
            <person name="Woyke T."/>
        </authorList>
    </citation>
    <scope>NUCLEOTIDE SEQUENCE [LARGE SCALE GENOMIC DNA]</scope>
    <source>
        <strain evidence="3">ATCC BAA-1857 / DSM 23137 / MP5ACTX8</strain>
    </source>
</reference>
<organism evidence="2 3">
    <name type="scientific">Granulicella mallensis (strain ATCC BAA-1857 / DSM 23137 / MP5ACTX8)</name>
    <dbReference type="NCBI Taxonomy" id="682795"/>
    <lineage>
        <taxon>Bacteria</taxon>
        <taxon>Pseudomonadati</taxon>
        <taxon>Acidobacteriota</taxon>
        <taxon>Terriglobia</taxon>
        <taxon>Terriglobales</taxon>
        <taxon>Acidobacteriaceae</taxon>
        <taxon>Granulicella</taxon>
    </lineage>
</organism>
<evidence type="ECO:0000259" key="1">
    <source>
        <dbReference type="Pfam" id="PF13472"/>
    </source>
</evidence>
<dbReference type="AlphaFoldDB" id="G8NZM8"/>
<accession>G8NZM8</accession>
<dbReference type="HOGENOM" id="CLU_029872_1_0_0"/>
<evidence type="ECO:0000313" key="3">
    <source>
        <dbReference type="Proteomes" id="UP000007113"/>
    </source>
</evidence>
<evidence type="ECO:0000313" key="2">
    <source>
        <dbReference type="EMBL" id="AEU39148.1"/>
    </source>
</evidence>
<dbReference type="eggNOG" id="COG2755">
    <property type="taxonomic scope" value="Bacteria"/>
</dbReference>